<proteinExistence type="predicted"/>
<dbReference type="InterPro" id="IPR046342">
    <property type="entry name" value="CBS_dom_sf"/>
</dbReference>
<accession>A0A1E8GKU5</accession>
<dbReference type="OrthoDB" id="9802114at2"/>
<protein>
    <submittedName>
        <fullName evidence="5">Acetoin utilization protein</fullName>
    </submittedName>
</protein>
<dbReference type="RefSeq" id="WP_070792971.1">
    <property type="nucleotide sequence ID" value="NZ_MKIR01000024.1"/>
</dbReference>
<name>A0A1E8GKU5_9LACT</name>
<sequence>MAVKDFMTTEVISVTPDTKVAKATDLMREKGIHRLPVLDGDKLVGLVTEGTIAEASPSKATSLSVYEMNYLLNKTTVKAIMIKNVITVSQFASLEDAVYLMRENNVSVLPVVDNGQVEGIITDKDVFDAFLKIAGYGEPGIRLRLVMKNEIGVLERISDLVTENGFNVSSIIQLNNKEDKTTILEILIEGKLSAKEIKDKFTEAGFTVEDVEQTEATAN</sequence>
<evidence type="ECO:0000256" key="2">
    <source>
        <dbReference type="PROSITE-ProRule" id="PRU00703"/>
    </source>
</evidence>
<dbReference type="PANTHER" id="PTHR43080:SF2">
    <property type="entry name" value="CBS DOMAIN-CONTAINING PROTEIN"/>
    <property type="match status" value="1"/>
</dbReference>
<dbReference type="InterPro" id="IPR045865">
    <property type="entry name" value="ACT-like_dom_sf"/>
</dbReference>
<dbReference type="InterPro" id="IPR051257">
    <property type="entry name" value="Diverse_CBS-Domain"/>
</dbReference>
<evidence type="ECO:0000313" key="6">
    <source>
        <dbReference type="Proteomes" id="UP000178622"/>
    </source>
</evidence>
<feature type="domain" description="ACT" evidence="4">
    <location>
        <begin position="142"/>
        <end position="216"/>
    </location>
</feature>
<dbReference type="CDD" id="cd02116">
    <property type="entry name" value="ACT"/>
    <property type="match status" value="1"/>
</dbReference>
<dbReference type="CDD" id="cd04584">
    <property type="entry name" value="CBS_pair_AcuB_like"/>
    <property type="match status" value="1"/>
</dbReference>
<dbReference type="InterPro" id="IPR000644">
    <property type="entry name" value="CBS_dom"/>
</dbReference>
<organism evidence="5 6">
    <name type="scientific">Floricoccus tropicus</name>
    <dbReference type="NCBI Taxonomy" id="1859473"/>
    <lineage>
        <taxon>Bacteria</taxon>
        <taxon>Bacillati</taxon>
        <taxon>Bacillota</taxon>
        <taxon>Bacilli</taxon>
        <taxon>Lactobacillales</taxon>
        <taxon>Streptococcaceae</taxon>
        <taxon>Floricoccus</taxon>
    </lineage>
</organism>
<dbReference type="SUPFAM" id="SSF55021">
    <property type="entry name" value="ACT-like"/>
    <property type="match status" value="1"/>
</dbReference>
<dbReference type="Proteomes" id="UP000178622">
    <property type="component" value="Unassembled WGS sequence"/>
</dbReference>
<reference evidence="6" key="1">
    <citation type="submission" date="2016-09" db="EMBL/GenBank/DDBJ databases">
        <title>Draft genome sequence of a novel species of the family Streptococcaceae isolated from flowers.</title>
        <authorList>
            <person name="Chuah L.-O."/>
            <person name="Yap K.-P."/>
            <person name="Thong K.L."/>
            <person name="Liong M.T."/>
            <person name="Ahmad R."/>
            <person name="Rusul G."/>
        </authorList>
    </citation>
    <scope>NUCLEOTIDE SEQUENCE [LARGE SCALE GENOMIC DNA]</scope>
    <source>
        <strain evidence="6">DF1</strain>
    </source>
</reference>
<keyword evidence="1 2" id="KW-0129">CBS domain</keyword>
<dbReference type="InterPro" id="IPR002912">
    <property type="entry name" value="ACT_dom"/>
</dbReference>
<evidence type="ECO:0000259" key="4">
    <source>
        <dbReference type="PROSITE" id="PS51671"/>
    </source>
</evidence>
<feature type="domain" description="CBS" evidence="3">
    <location>
        <begin position="7"/>
        <end position="63"/>
    </location>
</feature>
<keyword evidence="6" id="KW-1185">Reference proteome</keyword>
<dbReference type="Gene3D" id="3.10.580.10">
    <property type="entry name" value="CBS-domain"/>
    <property type="match status" value="1"/>
</dbReference>
<dbReference type="PROSITE" id="PS51371">
    <property type="entry name" value="CBS"/>
    <property type="match status" value="2"/>
</dbReference>
<dbReference type="EMBL" id="MKIR01000024">
    <property type="protein sequence ID" value="OFI48576.1"/>
    <property type="molecule type" value="Genomic_DNA"/>
</dbReference>
<gene>
    <name evidence="5" type="ORF">BG261_06675</name>
</gene>
<dbReference type="Gene3D" id="3.30.70.260">
    <property type="match status" value="1"/>
</dbReference>
<dbReference type="SUPFAM" id="SSF54631">
    <property type="entry name" value="CBS-domain pair"/>
    <property type="match status" value="1"/>
</dbReference>
<dbReference type="SMART" id="SM00116">
    <property type="entry name" value="CBS"/>
    <property type="match status" value="2"/>
</dbReference>
<evidence type="ECO:0000256" key="1">
    <source>
        <dbReference type="ARBA" id="ARBA00023122"/>
    </source>
</evidence>
<evidence type="ECO:0000313" key="5">
    <source>
        <dbReference type="EMBL" id="OFI48576.1"/>
    </source>
</evidence>
<feature type="domain" description="CBS" evidence="3">
    <location>
        <begin position="81"/>
        <end position="140"/>
    </location>
</feature>
<dbReference type="Pfam" id="PF22629">
    <property type="entry name" value="ACT_AHAS_ss"/>
    <property type="match status" value="1"/>
</dbReference>
<dbReference type="InterPro" id="IPR054480">
    <property type="entry name" value="AHAS_small-like_ACT"/>
</dbReference>
<dbReference type="PROSITE" id="PS51671">
    <property type="entry name" value="ACT"/>
    <property type="match status" value="1"/>
</dbReference>
<dbReference type="AlphaFoldDB" id="A0A1E8GKU5"/>
<comment type="caution">
    <text evidence="5">The sequence shown here is derived from an EMBL/GenBank/DDBJ whole genome shotgun (WGS) entry which is preliminary data.</text>
</comment>
<evidence type="ECO:0000259" key="3">
    <source>
        <dbReference type="PROSITE" id="PS51371"/>
    </source>
</evidence>
<dbReference type="Pfam" id="PF00571">
    <property type="entry name" value="CBS"/>
    <property type="match status" value="2"/>
</dbReference>
<dbReference type="PANTHER" id="PTHR43080">
    <property type="entry name" value="CBS DOMAIN-CONTAINING PROTEIN CBSX3, MITOCHONDRIAL"/>
    <property type="match status" value="1"/>
</dbReference>
<dbReference type="STRING" id="1859473.BG261_06675"/>